<evidence type="ECO:0000256" key="1">
    <source>
        <dbReference type="SAM" id="MobiDB-lite"/>
    </source>
</evidence>
<name>A0AAW2IKM9_9LAMI</name>
<feature type="region of interest" description="Disordered" evidence="1">
    <location>
        <begin position="13"/>
        <end position="50"/>
    </location>
</feature>
<proteinExistence type="predicted"/>
<organism evidence="2">
    <name type="scientific">Sesamum angustifolium</name>
    <dbReference type="NCBI Taxonomy" id="2727405"/>
    <lineage>
        <taxon>Eukaryota</taxon>
        <taxon>Viridiplantae</taxon>
        <taxon>Streptophyta</taxon>
        <taxon>Embryophyta</taxon>
        <taxon>Tracheophyta</taxon>
        <taxon>Spermatophyta</taxon>
        <taxon>Magnoliopsida</taxon>
        <taxon>eudicotyledons</taxon>
        <taxon>Gunneridae</taxon>
        <taxon>Pentapetalae</taxon>
        <taxon>asterids</taxon>
        <taxon>lamiids</taxon>
        <taxon>Lamiales</taxon>
        <taxon>Pedaliaceae</taxon>
        <taxon>Sesamum</taxon>
    </lineage>
</organism>
<protein>
    <recommendedName>
        <fullName evidence="3">Secreted protein</fullName>
    </recommendedName>
</protein>
<gene>
    <name evidence="2" type="ORF">Sangu_2972500</name>
</gene>
<sequence>MLCCCSAWVVFNRPRPSSSAAPPVSFTRHIPTPPPPSKDYGGASSRSPSSTVEVVYDHLMLDSEREAASS</sequence>
<dbReference type="EMBL" id="JACGWK010001851">
    <property type="protein sequence ID" value="KAL0282070.1"/>
    <property type="molecule type" value="Genomic_DNA"/>
</dbReference>
<evidence type="ECO:0008006" key="3">
    <source>
        <dbReference type="Google" id="ProtNLM"/>
    </source>
</evidence>
<reference evidence="2" key="1">
    <citation type="submission" date="2020-06" db="EMBL/GenBank/DDBJ databases">
        <authorList>
            <person name="Li T."/>
            <person name="Hu X."/>
            <person name="Zhang T."/>
            <person name="Song X."/>
            <person name="Zhang H."/>
            <person name="Dai N."/>
            <person name="Sheng W."/>
            <person name="Hou X."/>
            <person name="Wei L."/>
        </authorList>
    </citation>
    <scope>NUCLEOTIDE SEQUENCE</scope>
    <source>
        <strain evidence="2">G01</strain>
        <tissue evidence="2">Leaf</tissue>
    </source>
</reference>
<comment type="caution">
    <text evidence="2">The sequence shown here is derived from an EMBL/GenBank/DDBJ whole genome shotgun (WGS) entry which is preliminary data.</text>
</comment>
<feature type="compositionally biased region" description="Low complexity" evidence="1">
    <location>
        <begin position="13"/>
        <end position="25"/>
    </location>
</feature>
<accession>A0AAW2IKM9</accession>
<reference evidence="2" key="2">
    <citation type="journal article" date="2024" name="Plant">
        <title>Genomic evolution and insights into agronomic trait innovations of Sesamum species.</title>
        <authorList>
            <person name="Miao H."/>
            <person name="Wang L."/>
            <person name="Qu L."/>
            <person name="Liu H."/>
            <person name="Sun Y."/>
            <person name="Le M."/>
            <person name="Wang Q."/>
            <person name="Wei S."/>
            <person name="Zheng Y."/>
            <person name="Lin W."/>
            <person name="Duan Y."/>
            <person name="Cao H."/>
            <person name="Xiong S."/>
            <person name="Wang X."/>
            <person name="Wei L."/>
            <person name="Li C."/>
            <person name="Ma Q."/>
            <person name="Ju M."/>
            <person name="Zhao R."/>
            <person name="Li G."/>
            <person name="Mu C."/>
            <person name="Tian Q."/>
            <person name="Mei H."/>
            <person name="Zhang T."/>
            <person name="Gao T."/>
            <person name="Zhang H."/>
        </authorList>
    </citation>
    <scope>NUCLEOTIDE SEQUENCE</scope>
    <source>
        <strain evidence="2">G01</strain>
    </source>
</reference>
<evidence type="ECO:0000313" key="2">
    <source>
        <dbReference type="EMBL" id="KAL0282070.1"/>
    </source>
</evidence>
<dbReference type="AlphaFoldDB" id="A0AAW2IKM9"/>